<protein>
    <submittedName>
        <fullName evidence="1">Uncharacterized protein</fullName>
    </submittedName>
</protein>
<dbReference type="EMBL" id="JACXVP010000011">
    <property type="protein sequence ID" value="KAG5576603.1"/>
    <property type="molecule type" value="Genomic_DNA"/>
</dbReference>
<organism evidence="1 2">
    <name type="scientific">Solanum commersonii</name>
    <name type="common">Commerson's wild potato</name>
    <name type="synonym">Commerson's nightshade</name>
    <dbReference type="NCBI Taxonomy" id="4109"/>
    <lineage>
        <taxon>Eukaryota</taxon>
        <taxon>Viridiplantae</taxon>
        <taxon>Streptophyta</taxon>
        <taxon>Embryophyta</taxon>
        <taxon>Tracheophyta</taxon>
        <taxon>Spermatophyta</taxon>
        <taxon>Magnoliopsida</taxon>
        <taxon>eudicotyledons</taxon>
        <taxon>Gunneridae</taxon>
        <taxon>Pentapetalae</taxon>
        <taxon>asterids</taxon>
        <taxon>lamiids</taxon>
        <taxon>Solanales</taxon>
        <taxon>Solanaceae</taxon>
        <taxon>Solanoideae</taxon>
        <taxon>Solaneae</taxon>
        <taxon>Solanum</taxon>
    </lineage>
</organism>
<proteinExistence type="predicted"/>
<sequence length="183" mass="21626">MPKWSDNINHLAYADDIIIFTSADPVSLGLIMQTLGRYEKKSGVKEITRFARGMLPLIYLGCPIGHARRRKVHFFELIKKVQSKLQLWKRKLLYFRGKVLINSVLQKFFAKFLWNFKEDGRNKHWVASEDCCLPKNKSGLGFRSMFDVSKILFAKLWWNFRTKKSLWANFFGTNNVNHIDHKW</sequence>
<evidence type="ECO:0000313" key="2">
    <source>
        <dbReference type="Proteomes" id="UP000824120"/>
    </source>
</evidence>
<gene>
    <name evidence="1" type="ORF">H5410_056737</name>
</gene>
<name>A0A9J5WL34_SOLCO</name>
<keyword evidence="2" id="KW-1185">Reference proteome</keyword>
<dbReference type="PANTHER" id="PTHR33116">
    <property type="entry name" value="REVERSE TRANSCRIPTASE ZINC-BINDING DOMAIN-CONTAINING PROTEIN-RELATED-RELATED"/>
    <property type="match status" value="1"/>
</dbReference>
<evidence type="ECO:0000313" key="1">
    <source>
        <dbReference type="EMBL" id="KAG5576603.1"/>
    </source>
</evidence>
<dbReference type="AlphaFoldDB" id="A0A9J5WL34"/>
<comment type="caution">
    <text evidence="1">The sequence shown here is derived from an EMBL/GenBank/DDBJ whole genome shotgun (WGS) entry which is preliminary data.</text>
</comment>
<accession>A0A9J5WL34</accession>
<dbReference type="OrthoDB" id="1750433at2759"/>
<reference evidence="1 2" key="1">
    <citation type="submission" date="2020-09" db="EMBL/GenBank/DDBJ databases">
        <title>De no assembly of potato wild relative species, Solanum commersonii.</title>
        <authorList>
            <person name="Cho K."/>
        </authorList>
    </citation>
    <scope>NUCLEOTIDE SEQUENCE [LARGE SCALE GENOMIC DNA]</scope>
    <source>
        <strain evidence="1">LZ3.2</strain>
        <tissue evidence="1">Leaf</tissue>
    </source>
</reference>
<dbReference type="Proteomes" id="UP000824120">
    <property type="component" value="Chromosome 11"/>
</dbReference>
<dbReference type="PANTHER" id="PTHR33116:SF67">
    <property type="entry name" value="REVERSE TRANSCRIPTASE"/>
    <property type="match status" value="1"/>
</dbReference>